<dbReference type="RefSeq" id="WP_135359306.1">
    <property type="nucleotide sequence ID" value="NZ_RWJZ01000002.1"/>
</dbReference>
<accession>A0A4Z0HTS6</accession>
<reference evidence="7 8" key="1">
    <citation type="submission" date="2018-12" db="EMBL/GenBank/DDBJ databases">
        <title>Draft genome sequences of Mycolicibacterium peregrinum isolated from a pig with lymphadenitis and from soil on the same Japanese pig farm.</title>
        <authorList>
            <person name="Komatsu T."/>
            <person name="Ohya K."/>
            <person name="Sawai K."/>
            <person name="Odoi J.O."/>
            <person name="Otsu K."/>
            <person name="Ota A."/>
            <person name="Ito T."/>
            <person name="Kawai M."/>
            <person name="Maruyama F."/>
        </authorList>
    </citation>
    <scope>NUCLEOTIDE SEQUENCE [LARGE SCALE GENOMIC DNA]</scope>
    <source>
        <strain evidence="7 8">138</strain>
    </source>
</reference>
<dbReference type="AlphaFoldDB" id="A0A4Z0HTS6"/>
<dbReference type="PANTHER" id="PTHR42770">
    <property type="entry name" value="AMINO ACID TRANSPORTER-RELATED"/>
    <property type="match status" value="1"/>
</dbReference>
<keyword evidence="8" id="KW-1185">Reference proteome</keyword>
<comment type="similarity">
    <text evidence="2">Belongs to the amino acid-polyamine-organocation (APC) superfamily.</text>
</comment>
<evidence type="ECO:0000256" key="3">
    <source>
        <dbReference type="ARBA" id="ARBA00022692"/>
    </source>
</evidence>
<evidence type="ECO:0000256" key="2">
    <source>
        <dbReference type="ARBA" id="ARBA00009523"/>
    </source>
</evidence>
<gene>
    <name evidence="7" type="ORF">EJD98_05265</name>
</gene>
<evidence type="ECO:0000256" key="5">
    <source>
        <dbReference type="ARBA" id="ARBA00023136"/>
    </source>
</evidence>
<name>A0A4Z0HTS6_MYCPR</name>
<evidence type="ECO:0000259" key="6">
    <source>
        <dbReference type="Pfam" id="PF00324"/>
    </source>
</evidence>
<dbReference type="Proteomes" id="UP000297792">
    <property type="component" value="Unassembled WGS sequence"/>
</dbReference>
<evidence type="ECO:0000256" key="4">
    <source>
        <dbReference type="ARBA" id="ARBA00022989"/>
    </source>
</evidence>
<dbReference type="Gene3D" id="1.20.1740.10">
    <property type="entry name" value="Amino acid/polyamine transporter I"/>
    <property type="match status" value="1"/>
</dbReference>
<dbReference type="GO" id="GO:0016020">
    <property type="term" value="C:membrane"/>
    <property type="evidence" value="ECO:0007669"/>
    <property type="project" value="UniProtKB-SubCell"/>
</dbReference>
<sequence length="461" mass="49495">MSQQFTPEMPVHASQPHMKRVLSTWHLVAFGLAYINLMGIFILYGLATQMTQGMMALAFVIATLAMGLTAWSYAAMSRQFVAAGSVYSYVAKTFNPTSAFAVGWVVMLDYIVLPLLNFLLIGLYLHQLMPSIPQWIFSLLAMAVIVGLAIKGVSESARLGSITTLLGVVFIAVFAGYLVVAITSDGQGVGSLFNLSGFFTPEAMSSPEAGFSSVLAACAILCLMFLGFDGITTFAEETRDPRNQVGQAIIFTCAIAGVVFIVVAYLMQLAWPEAWQQMQQPDVASTELIGRVAGPAMNIVFTAIFVAGCIGSGLSALSAGSRILYSMGRDGVLPRQLGVLHPRFKTPIVAILFISAIGVLSLFTGLMEISSIVNFGALIAFMAVNLCVIVQYRMRLKVKGPRSVVFFTVLPATGLLVDFLIWINLDSAAQTIGLLWTALGLIVIGIKTRGLRRPMGVLSDV</sequence>
<keyword evidence="4" id="KW-1133">Transmembrane helix</keyword>
<dbReference type="InterPro" id="IPR050367">
    <property type="entry name" value="APC_superfamily"/>
</dbReference>
<feature type="domain" description="Amino acid permease/ SLC12A" evidence="6">
    <location>
        <begin position="38"/>
        <end position="400"/>
    </location>
</feature>
<keyword evidence="3" id="KW-0812">Transmembrane</keyword>
<dbReference type="Pfam" id="PF00324">
    <property type="entry name" value="AA_permease"/>
    <property type="match status" value="1"/>
</dbReference>
<evidence type="ECO:0000313" key="8">
    <source>
        <dbReference type="Proteomes" id="UP000297792"/>
    </source>
</evidence>
<evidence type="ECO:0000256" key="1">
    <source>
        <dbReference type="ARBA" id="ARBA00004141"/>
    </source>
</evidence>
<proteinExistence type="inferred from homology"/>
<comment type="subcellular location">
    <subcellularLocation>
        <location evidence="1">Membrane</location>
        <topology evidence="1">Multi-pass membrane protein</topology>
    </subcellularLocation>
</comment>
<dbReference type="PANTHER" id="PTHR42770:SF8">
    <property type="entry name" value="PUTRESCINE IMPORTER PUUP"/>
    <property type="match status" value="1"/>
</dbReference>
<dbReference type="InterPro" id="IPR004841">
    <property type="entry name" value="AA-permease/SLC12A_dom"/>
</dbReference>
<organism evidence="7 8">
    <name type="scientific">Mycolicibacterium peregrinum</name>
    <name type="common">Mycobacterium peregrinum</name>
    <dbReference type="NCBI Taxonomy" id="43304"/>
    <lineage>
        <taxon>Bacteria</taxon>
        <taxon>Bacillati</taxon>
        <taxon>Actinomycetota</taxon>
        <taxon>Actinomycetes</taxon>
        <taxon>Mycobacteriales</taxon>
        <taxon>Mycobacteriaceae</taxon>
        <taxon>Mycolicibacterium</taxon>
    </lineage>
</organism>
<dbReference type="PIRSF" id="PIRSF006060">
    <property type="entry name" value="AA_transporter"/>
    <property type="match status" value="1"/>
</dbReference>
<protein>
    <submittedName>
        <fullName evidence="7">APC family permease</fullName>
    </submittedName>
</protein>
<evidence type="ECO:0000313" key="7">
    <source>
        <dbReference type="EMBL" id="TGB47254.1"/>
    </source>
</evidence>
<dbReference type="EMBL" id="RWKA01000002">
    <property type="protein sequence ID" value="TGB47254.1"/>
    <property type="molecule type" value="Genomic_DNA"/>
</dbReference>
<comment type="caution">
    <text evidence="7">The sequence shown here is derived from an EMBL/GenBank/DDBJ whole genome shotgun (WGS) entry which is preliminary data.</text>
</comment>
<keyword evidence="5" id="KW-0472">Membrane</keyword>
<dbReference type="GO" id="GO:0055085">
    <property type="term" value="P:transmembrane transport"/>
    <property type="evidence" value="ECO:0007669"/>
    <property type="project" value="InterPro"/>
</dbReference>